<dbReference type="PANTHER" id="PTHR24148:SF73">
    <property type="entry name" value="HET DOMAIN PROTEIN (AFU_ORTHOLOGUE AFUA_8G01020)"/>
    <property type="match status" value="1"/>
</dbReference>
<keyword evidence="3" id="KW-1185">Reference proteome</keyword>
<name>A0A2J6S8V9_HYAVF</name>
<reference evidence="2 3" key="1">
    <citation type="submission" date="2016-04" db="EMBL/GenBank/DDBJ databases">
        <title>A degradative enzymes factory behind the ericoid mycorrhizal symbiosis.</title>
        <authorList>
            <consortium name="DOE Joint Genome Institute"/>
            <person name="Martino E."/>
            <person name="Morin E."/>
            <person name="Grelet G."/>
            <person name="Kuo A."/>
            <person name="Kohler A."/>
            <person name="Daghino S."/>
            <person name="Barry K."/>
            <person name="Choi C."/>
            <person name="Cichocki N."/>
            <person name="Clum A."/>
            <person name="Copeland A."/>
            <person name="Hainaut M."/>
            <person name="Haridas S."/>
            <person name="Labutti K."/>
            <person name="Lindquist E."/>
            <person name="Lipzen A."/>
            <person name="Khouja H.-R."/>
            <person name="Murat C."/>
            <person name="Ohm R."/>
            <person name="Olson A."/>
            <person name="Spatafora J."/>
            <person name="Veneault-Fourrey C."/>
            <person name="Henrissat B."/>
            <person name="Grigoriev I."/>
            <person name="Martin F."/>
            <person name="Perotto S."/>
        </authorList>
    </citation>
    <scope>NUCLEOTIDE SEQUENCE [LARGE SCALE GENOMIC DNA]</scope>
    <source>
        <strain evidence="2 3">F</strain>
    </source>
</reference>
<feature type="domain" description="Heterokaryon incompatibility" evidence="1">
    <location>
        <begin position="101"/>
        <end position="240"/>
    </location>
</feature>
<dbReference type="AlphaFoldDB" id="A0A2J6S8V9"/>
<dbReference type="InterPro" id="IPR052895">
    <property type="entry name" value="HetReg/Transcr_Mod"/>
</dbReference>
<evidence type="ECO:0000313" key="2">
    <source>
        <dbReference type="EMBL" id="PMD47201.1"/>
    </source>
</evidence>
<sequence>MTYFWRVFKDVLILKSLPFGIDSWLFPLPKGWKFSISIWAKFTIDDPLPSPLDPAIRTNPAYTPLAAEKKQIRLIDLSPGDYHKDLEATLVTYSLGDWPYYEALSYTWGSLEADRKIILNGRDFAIGKSLEDALRTLRRHDSPRRIWIDAICINQDNIPERNHQVQMMGQIYGQAENVAVFLGLASEHSKIGMSILGFLVDISNPLEDRPWLKIMDEAVELGIQDIFHREWFWRIWTIQEAALAKKITLTCGSQTISWTSDVDTLRRILFRIKSVALSPEWQSTQATRLNNLDWSPLLNILEMQLRTVALKEHITIEKNLLDIAFDFRHRRCVDPRDKYFAIFGLADKSEGRQLFGLPDYRLSLEEVHNRFMTEIASLHGIFETPPRRKNGGYWTFAP</sequence>
<proteinExistence type="predicted"/>
<organism evidence="2 3">
    <name type="scientific">Hyaloscypha variabilis (strain UAMH 11265 / GT02V1 / F)</name>
    <name type="common">Meliniomyces variabilis</name>
    <dbReference type="NCBI Taxonomy" id="1149755"/>
    <lineage>
        <taxon>Eukaryota</taxon>
        <taxon>Fungi</taxon>
        <taxon>Dikarya</taxon>
        <taxon>Ascomycota</taxon>
        <taxon>Pezizomycotina</taxon>
        <taxon>Leotiomycetes</taxon>
        <taxon>Helotiales</taxon>
        <taxon>Hyaloscyphaceae</taxon>
        <taxon>Hyaloscypha</taxon>
        <taxon>Hyaloscypha variabilis</taxon>
    </lineage>
</organism>
<dbReference type="PANTHER" id="PTHR24148">
    <property type="entry name" value="ANKYRIN REPEAT DOMAIN-CONTAINING PROTEIN 39 HOMOLOG-RELATED"/>
    <property type="match status" value="1"/>
</dbReference>
<dbReference type="InterPro" id="IPR010730">
    <property type="entry name" value="HET"/>
</dbReference>
<dbReference type="OrthoDB" id="5571888at2759"/>
<dbReference type="EMBL" id="KZ613938">
    <property type="protein sequence ID" value="PMD47201.1"/>
    <property type="molecule type" value="Genomic_DNA"/>
</dbReference>
<dbReference type="Pfam" id="PF06985">
    <property type="entry name" value="HET"/>
    <property type="match status" value="1"/>
</dbReference>
<dbReference type="Proteomes" id="UP000235786">
    <property type="component" value="Unassembled WGS sequence"/>
</dbReference>
<protein>
    <submittedName>
        <fullName evidence="2">HET-domain-containing protein</fullName>
    </submittedName>
</protein>
<accession>A0A2J6S8V9</accession>
<evidence type="ECO:0000313" key="3">
    <source>
        <dbReference type="Proteomes" id="UP000235786"/>
    </source>
</evidence>
<gene>
    <name evidence="2" type="ORF">L207DRAFT_448786</name>
</gene>
<dbReference type="STRING" id="1149755.A0A2J6S8V9"/>
<evidence type="ECO:0000259" key="1">
    <source>
        <dbReference type="Pfam" id="PF06985"/>
    </source>
</evidence>